<evidence type="ECO:0000313" key="2">
    <source>
        <dbReference type="Proteomes" id="UP000805193"/>
    </source>
</evidence>
<organism evidence="1 2">
    <name type="scientific">Ixodes persulcatus</name>
    <name type="common">Taiga tick</name>
    <dbReference type="NCBI Taxonomy" id="34615"/>
    <lineage>
        <taxon>Eukaryota</taxon>
        <taxon>Metazoa</taxon>
        <taxon>Ecdysozoa</taxon>
        <taxon>Arthropoda</taxon>
        <taxon>Chelicerata</taxon>
        <taxon>Arachnida</taxon>
        <taxon>Acari</taxon>
        <taxon>Parasitiformes</taxon>
        <taxon>Ixodida</taxon>
        <taxon>Ixodoidea</taxon>
        <taxon>Ixodidae</taxon>
        <taxon>Ixodinae</taxon>
        <taxon>Ixodes</taxon>
    </lineage>
</organism>
<dbReference type="Proteomes" id="UP000805193">
    <property type="component" value="Unassembled WGS sequence"/>
</dbReference>
<comment type="caution">
    <text evidence="1">The sequence shown here is derived from an EMBL/GenBank/DDBJ whole genome shotgun (WGS) entry which is preliminary data.</text>
</comment>
<sequence>KPFGCGAFGHGSFSPPKPGLGISQRRSRKNASVSSCPEARRGRRVMRGSTRASWSPTLPM</sequence>
<accession>A0AC60P1C3</accession>
<proteinExistence type="predicted"/>
<gene>
    <name evidence="1" type="ORF">HPB47_009606</name>
</gene>
<keyword evidence="2" id="KW-1185">Reference proteome</keyword>
<reference evidence="1 2" key="1">
    <citation type="journal article" date="2020" name="Cell">
        <title>Large-Scale Comparative Analyses of Tick Genomes Elucidate Their Genetic Diversity and Vector Capacities.</title>
        <authorList>
            <consortium name="Tick Genome and Microbiome Consortium (TIGMIC)"/>
            <person name="Jia N."/>
            <person name="Wang J."/>
            <person name="Shi W."/>
            <person name="Du L."/>
            <person name="Sun Y."/>
            <person name="Zhan W."/>
            <person name="Jiang J.F."/>
            <person name="Wang Q."/>
            <person name="Zhang B."/>
            <person name="Ji P."/>
            <person name="Bell-Sakyi L."/>
            <person name="Cui X.M."/>
            <person name="Yuan T.T."/>
            <person name="Jiang B.G."/>
            <person name="Yang W.F."/>
            <person name="Lam T.T."/>
            <person name="Chang Q.C."/>
            <person name="Ding S.J."/>
            <person name="Wang X.J."/>
            <person name="Zhu J.G."/>
            <person name="Ruan X.D."/>
            <person name="Zhao L."/>
            <person name="Wei J.T."/>
            <person name="Ye R.Z."/>
            <person name="Que T.C."/>
            <person name="Du C.H."/>
            <person name="Zhou Y.H."/>
            <person name="Cheng J.X."/>
            <person name="Dai P.F."/>
            <person name="Guo W.B."/>
            <person name="Han X.H."/>
            <person name="Huang E.J."/>
            <person name="Li L.F."/>
            <person name="Wei W."/>
            <person name="Gao Y.C."/>
            <person name="Liu J.Z."/>
            <person name="Shao H.Z."/>
            <person name="Wang X."/>
            <person name="Wang C.C."/>
            <person name="Yang T.C."/>
            <person name="Huo Q.B."/>
            <person name="Li W."/>
            <person name="Chen H.Y."/>
            <person name="Chen S.E."/>
            <person name="Zhou L.G."/>
            <person name="Ni X.B."/>
            <person name="Tian J.H."/>
            <person name="Sheng Y."/>
            <person name="Liu T."/>
            <person name="Pan Y.S."/>
            <person name="Xia L.Y."/>
            <person name="Li J."/>
            <person name="Zhao F."/>
            <person name="Cao W.C."/>
        </authorList>
    </citation>
    <scope>NUCLEOTIDE SEQUENCE [LARGE SCALE GENOMIC DNA]</scope>
    <source>
        <strain evidence="1">Iper-2018</strain>
    </source>
</reference>
<evidence type="ECO:0000313" key="1">
    <source>
        <dbReference type="EMBL" id="KAG0413243.1"/>
    </source>
</evidence>
<protein>
    <submittedName>
        <fullName evidence="1">Uncharacterized protein</fullName>
    </submittedName>
</protein>
<dbReference type="EMBL" id="JABSTQ010011279">
    <property type="protein sequence ID" value="KAG0413243.1"/>
    <property type="molecule type" value="Genomic_DNA"/>
</dbReference>
<feature type="non-terminal residue" evidence="1">
    <location>
        <position position="1"/>
    </location>
</feature>
<name>A0AC60P1C3_IXOPE</name>